<dbReference type="InterPro" id="IPR022764">
    <property type="entry name" value="Peptidase_S54_rhomboid_dom"/>
</dbReference>
<keyword evidence="4" id="KW-0378">Hydrolase</keyword>
<evidence type="ECO:0000256" key="4">
    <source>
        <dbReference type="ARBA" id="ARBA00022801"/>
    </source>
</evidence>
<proteinExistence type="inferred from homology"/>
<gene>
    <name evidence="9" type="ORF">FGL95_09665</name>
</gene>
<dbReference type="PANTHER" id="PTHR43731">
    <property type="entry name" value="RHOMBOID PROTEASE"/>
    <property type="match status" value="1"/>
</dbReference>
<feature type="transmembrane region" description="Helical" evidence="7">
    <location>
        <begin position="268"/>
        <end position="287"/>
    </location>
</feature>
<dbReference type="Proteomes" id="UP000535543">
    <property type="component" value="Unassembled WGS sequence"/>
</dbReference>
<evidence type="ECO:0000256" key="1">
    <source>
        <dbReference type="ARBA" id="ARBA00004141"/>
    </source>
</evidence>
<dbReference type="RefSeq" id="WP_169586058.1">
    <property type="nucleotide sequence ID" value="NZ_VCQU01000003.1"/>
</dbReference>
<dbReference type="SUPFAM" id="SSF144091">
    <property type="entry name" value="Rhomboid-like"/>
    <property type="match status" value="1"/>
</dbReference>
<evidence type="ECO:0000256" key="5">
    <source>
        <dbReference type="ARBA" id="ARBA00022989"/>
    </source>
</evidence>
<organism evidence="9 10">
    <name type="scientific">Antrihabitans stalactiti</name>
    <dbReference type="NCBI Taxonomy" id="2584121"/>
    <lineage>
        <taxon>Bacteria</taxon>
        <taxon>Bacillati</taxon>
        <taxon>Actinomycetota</taxon>
        <taxon>Actinomycetes</taxon>
        <taxon>Mycobacteriales</taxon>
        <taxon>Nocardiaceae</taxon>
        <taxon>Antrihabitans</taxon>
    </lineage>
</organism>
<dbReference type="InterPro" id="IPR050925">
    <property type="entry name" value="Rhomboid_protease_S54"/>
</dbReference>
<feature type="transmembrane region" description="Helical" evidence="7">
    <location>
        <begin position="128"/>
        <end position="147"/>
    </location>
</feature>
<dbReference type="InterPro" id="IPR035952">
    <property type="entry name" value="Rhomboid-like_sf"/>
</dbReference>
<dbReference type="Pfam" id="PF01694">
    <property type="entry name" value="Rhomboid"/>
    <property type="match status" value="1"/>
</dbReference>
<keyword evidence="5 7" id="KW-1133">Transmembrane helix</keyword>
<protein>
    <submittedName>
        <fullName evidence="9">Rhomboid family intramembrane serine protease</fullName>
    </submittedName>
</protein>
<dbReference type="Gene3D" id="1.20.1540.10">
    <property type="entry name" value="Rhomboid-like"/>
    <property type="match status" value="1"/>
</dbReference>
<feature type="transmembrane region" description="Helical" evidence="7">
    <location>
        <begin position="72"/>
        <end position="90"/>
    </location>
</feature>
<keyword evidence="3 7" id="KW-0812">Transmembrane</keyword>
<name>A0A848KHA0_9NOCA</name>
<feature type="transmembrane region" description="Helical" evidence="7">
    <location>
        <begin position="238"/>
        <end position="256"/>
    </location>
</feature>
<dbReference type="GO" id="GO:0006508">
    <property type="term" value="P:proteolysis"/>
    <property type="evidence" value="ECO:0007669"/>
    <property type="project" value="UniProtKB-KW"/>
</dbReference>
<feature type="transmembrane region" description="Helical" evidence="7">
    <location>
        <begin position="183"/>
        <end position="203"/>
    </location>
</feature>
<evidence type="ECO:0000259" key="8">
    <source>
        <dbReference type="Pfam" id="PF01694"/>
    </source>
</evidence>
<keyword evidence="6 7" id="KW-0472">Membrane</keyword>
<keyword evidence="10" id="KW-1185">Reference proteome</keyword>
<accession>A0A848KHA0</accession>
<dbReference type="GO" id="GO:0016020">
    <property type="term" value="C:membrane"/>
    <property type="evidence" value="ECO:0007669"/>
    <property type="project" value="UniProtKB-SubCell"/>
</dbReference>
<evidence type="ECO:0000256" key="7">
    <source>
        <dbReference type="SAM" id="Phobius"/>
    </source>
</evidence>
<reference evidence="9 10" key="2">
    <citation type="submission" date="2020-06" db="EMBL/GenBank/DDBJ databases">
        <title>Antribacter stalactiti gen. nov., sp. nov., a new member of the family Nacardiaceae isolated from a cave.</title>
        <authorList>
            <person name="Kim I.S."/>
        </authorList>
    </citation>
    <scope>NUCLEOTIDE SEQUENCE [LARGE SCALE GENOMIC DNA]</scope>
    <source>
        <strain evidence="9 10">YC2-7</strain>
    </source>
</reference>
<dbReference type="GO" id="GO:0004252">
    <property type="term" value="F:serine-type endopeptidase activity"/>
    <property type="evidence" value="ECO:0007669"/>
    <property type="project" value="InterPro"/>
</dbReference>
<keyword evidence="9" id="KW-0645">Protease</keyword>
<dbReference type="CDD" id="cd19756">
    <property type="entry name" value="Bbox2"/>
    <property type="match status" value="1"/>
</dbReference>
<feature type="domain" description="Peptidase S54 rhomboid" evidence="8">
    <location>
        <begin position="118"/>
        <end position="249"/>
    </location>
</feature>
<comment type="caution">
    <text evidence="9">The sequence shown here is derived from an EMBL/GenBank/DDBJ whole genome shotgun (WGS) entry which is preliminary data.</text>
</comment>
<evidence type="ECO:0000313" key="10">
    <source>
        <dbReference type="Proteomes" id="UP000535543"/>
    </source>
</evidence>
<reference evidence="9 10" key="1">
    <citation type="submission" date="2019-05" db="EMBL/GenBank/DDBJ databases">
        <authorList>
            <person name="Lee S.D."/>
        </authorList>
    </citation>
    <scope>NUCLEOTIDE SEQUENCE [LARGE SCALE GENOMIC DNA]</scope>
    <source>
        <strain evidence="9 10">YC2-7</strain>
    </source>
</reference>
<comment type="similarity">
    <text evidence="2">Belongs to the peptidase S54 family.</text>
</comment>
<feature type="transmembrane region" description="Helical" evidence="7">
    <location>
        <begin position="210"/>
        <end position="232"/>
    </location>
</feature>
<sequence length="296" mass="30959">MTTGAPLQGCVRHPRRPTALACTRCGRPACPDCLREAAVGYQCVDCVRAGQRDIRPVRTVAGAAVRTVAVPYATYTLIALNVLVFAITAVQSHSVGSNANDSRLFADWALWSPGVARGELFRVIGSGFLHFGPIHLLVNMLALFLFGRFVEQTLGAARYTVLYFAALLGGSAAVLVLEQPNAVTAGASGAIFGVFGAYALILVRLRQNPTVIVAMIVINLAISISVAGVSLWGHTGGLLAGTAAAAALLYVPQWLGRTVKVPAQAIGWAALGALVAFTLAVIAVRALQLHSEFVTG</sequence>
<evidence type="ECO:0000256" key="3">
    <source>
        <dbReference type="ARBA" id="ARBA00022692"/>
    </source>
</evidence>
<evidence type="ECO:0000256" key="2">
    <source>
        <dbReference type="ARBA" id="ARBA00009045"/>
    </source>
</evidence>
<feature type="transmembrane region" description="Helical" evidence="7">
    <location>
        <begin position="159"/>
        <end position="177"/>
    </location>
</feature>
<dbReference type="AlphaFoldDB" id="A0A848KHA0"/>
<dbReference type="EMBL" id="VCQU01000003">
    <property type="protein sequence ID" value="NMN95297.1"/>
    <property type="molecule type" value="Genomic_DNA"/>
</dbReference>
<comment type="subcellular location">
    <subcellularLocation>
        <location evidence="1">Membrane</location>
        <topology evidence="1">Multi-pass membrane protein</topology>
    </subcellularLocation>
</comment>
<evidence type="ECO:0000256" key="6">
    <source>
        <dbReference type="ARBA" id="ARBA00023136"/>
    </source>
</evidence>
<evidence type="ECO:0000313" key="9">
    <source>
        <dbReference type="EMBL" id="NMN95297.1"/>
    </source>
</evidence>
<dbReference type="PANTHER" id="PTHR43731:SF14">
    <property type="entry name" value="PRESENILIN-ASSOCIATED RHOMBOID-LIKE PROTEIN, MITOCHONDRIAL"/>
    <property type="match status" value="1"/>
</dbReference>